<dbReference type="PROSITE" id="PS51746">
    <property type="entry name" value="PPM_2"/>
    <property type="match status" value="1"/>
</dbReference>
<dbReference type="SUPFAM" id="SSF81606">
    <property type="entry name" value="PP2C-like"/>
    <property type="match status" value="1"/>
</dbReference>
<reference evidence="2 3" key="1">
    <citation type="journal article" date="2020" name="Microorganisms">
        <title>Osmotic Adaptation and Compatible Solute Biosynthesis of Phototrophic Bacteria as Revealed from Genome Analyses.</title>
        <authorList>
            <person name="Imhoff J.F."/>
            <person name="Rahn T."/>
            <person name="Kunzel S."/>
            <person name="Keller A."/>
            <person name="Neulinger S.C."/>
        </authorList>
    </citation>
    <scope>NUCLEOTIDE SEQUENCE [LARGE SCALE GENOMIC DNA]</scope>
    <source>
        <strain evidence="2 3">DSM 21303</strain>
    </source>
</reference>
<name>A0A9X1BBI7_9GAMM</name>
<evidence type="ECO:0000313" key="3">
    <source>
        <dbReference type="Proteomes" id="UP001138802"/>
    </source>
</evidence>
<dbReference type="AlphaFoldDB" id="A0A9X1BBI7"/>
<keyword evidence="3" id="KW-1185">Reference proteome</keyword>
<dbReference type="InterPro" id="IPR001932">
    <property type="entry name" value="PPM-type_phosphatase-like_dom"/>
</dbReference>
<dbReference type="Gene3D" id="3.60.40.10">
    <property type="entry name" value="PPM-type phosphatase domain"/>
    <property type="match status" value="1"/>
</dbReference>
<feature type="domain" description="PPM-type phosphatase" evidence="1">
    <location>
        <begin position="278"/>
        <end position="556"/>
    </location>
</feature>
<accession>A0A9X1BBI7</accession>
<dbReference type="RefSeq" id="WP_200389525.1">
    <property type="nucleotide sequence ID" value="NZ_NRSD01000032.1"/>
</dbReference>
<dbReference type="PANTHER" id="PTHR47992">
    <property type="entry name" value="PROTEIN PHOSPHATASE"/>
    <property type="match status" value="1"/>
</dbReference>
<dbReference type="InterPro" id="IPR015655">
    <property type="entry name" value="PP2C"/>
</dbReference>
<protein>
    <recommendedName>
        <fullName evidence="1">PPM-type phosphatase domain-containing protein</fullName>
    </recommendedName>
</protein>
<evidence type="ECO:0000259" key="1">
    <source>
        <dbReference type="PROSITE" id="PS51746"/>
    </source>
</evidence>
<gene>
    <name evidence="2" type="ORF">CKO25_19065</name>
</gene>
<dbReference type="SMART" id="SM00331">
    <property type="entry name" value="PP2C_SIG"/>
    <property type="match status" value="1"/>
</dbReference>
<dbReference type="EMBL" id="NRSD01000032">
    <property type="protein sequence ID" value="MBK1646700.1"/>
    <property type="molecule type" value="Genomic_DNA"/>
</dbReference>
<dbReference type="SMART" id="SM00332">
    <property type="entry name" value="PP2Cc"/>
    <property type="match status" value="1"/>
</dbReference>
<dbReference type="InterPro" id="IPR036457">
    <property type="entry name" value="PPM-type-like_dom_sf"/>
</dbReference>
<sequence length="570" mass="64106">MNSTELDELMKRLKRTLEYVAEAFPDRLSPEMLWNAGSAVLREAIPLNPPPDWAESLAETTLIDWYALLIEDSDLFESRFNQREPSSLQARFTVMDATALAEQLHSDSPLMTGAQRLAELLTAANRADLMITRLHPSDFYLYEDRLDADWESLLGSARNGTDRLLSTYELGWMHPALRKREIPPELTPAAATTHTYAYWILHTLTRLPPAANQASLLDQIERFRVYNPHLPNALRAWLRTWLRLPADSRQTPLECWQALQALVHDCETQSEIAIARHETGGESLFGRNKRSHQNEDMLVILNDVPGATLLAVADGVSTASLGSGGQASFTVRELAERQRRTLTERLDALAASDTWEADGWQLIEEFFENAHQAVVDKINSHLTEDAESPATAETMSSTLVLALVRGNRALIGHWGDSRAYRLSPQGVVRLTEDHNVEMEALLRSRESRYERSDQGAALVRVLGQCRYDPQTRRFAAVEQKVSRDTCLLGAEDWLLLCSDGLLSGLKGESETEKEQRLLALLGRHHESHCRELARQLSRAADDDKGDDNITAVLLRVIVDDDPQTEHRAAK</sequence>
<dbReference type="CDD" id="cd00143">
    <property type="entry name" value="PP2Cc"/>
    <property type="match status" value="1"/>
</dbReference>
<dbReference type="Proteomes" id="UP001138802">
    <property type="component" value="Unassembled WGS sequence"/>
</dbReference>
<dbReference type="Pfam" id="PF13672">
    <property type="entry name" value="PP2C_2"/>
    <property type="match status" value="1"/>
</dbReference>
<comment type="caution">
    <text evidence="2">The sequence shown here is derived from an EMBL/GenBank/DDBJ whole genome shotgun (WGS) entry which is preliminary data.</text>
</comment>
<organism evidence="2 3">
    <name type="scientific">Thiocapsa imhoffii</name>
    <dbReference type="NCBI Taxonomy" id="382777"/>
    <lineage>
        <taxon>Bacteria</taxon>
        <taxon>Pseudomonadati</taxon>
        <taxon>Pseudomonadota</taxon>
        <taxon>Gammaproteobacteria</taxon>
        <taxon>Chromatiales</taxon>
        <taxon>Chromatiaceae</taxon>
        <taxon>Thiocapsa</taxon>
    </lineage>
</organism>
<evidence type="ECO:0000313" key="2">
    <source>
        <dbReference type="EMBL" id="MBK1646700.1"/>
    </source>
</evidence>
<proteinExistence type="predicted"/>
<dbReference type="GO" id="GO:0004722">
    <property type="term" value="F:protein serine/threonine phosphatase activity"/>
    <property type="evidence" value="ECO:0007669"/>
    <property type="project" value="InterPro"/>
</dbReference>